<keyword evidence="1" id="KW-0862">Zinc</keyword>
<keyword evidence="1" id="KW-0479">Metal-binding</keyword>
<dbReference type="InterPro" id="IPR013087">
    <property type="entry name" value="Znf_C2H2_type"/>
</dbReference>
<gene>
    <name evidence="3" type="ORF">PGLA2088_LOCUS46761</name>
</gene>
<dbReference type="Proteomes" id="UP000626109">
    <property type="component" value="Unassembled WGS sequence"/>
</dbReference>
<comment type="caution">
    <text evidence="3">The sequence shown here is derived from an EMBL/GenBank/DDBJ whole genome shotgun (WGS) entry which is preliminary data.</text>
</comment>
<reference evidence="3" key="1">
    <citation type="submission" date="2021-02" db="EMBL/GenBank/DDBJ databases">
        <authorList>
            <person name="Dougan E. K."/>
            <person name="Rhodes N."/>
            <person name="Thang M."/>
            <person name="Chan C."/>
        </authorList>
    </citation>
    <scope>NUCLEOTIDE SEQUENCE</scope>
</reference>
<accession>A0A813LGA8</accession>
<keyword evidence="1" id="KW-0863">Zinc-finger</keyword>
<sequence length="691" mass="76141">MLLEPAVSTPRVLGFSPTLHALARSPLTASQLKLAVCTDCSSNNNKQQQKQQQPQQQQQHWLARGAAAAAAVIAAVAGTLSRSRAFCGPSPRNYSVARPRSRRRDAAPEKLLLALCVSSTALASRSPEGTESESQRLDEEELGGVCLTRSRVTEAVEEYGQAWMTQDPDRLAALFAPEAVYVERAFDPASTFRGRDAIRDYWASQIVGKQANISFRHVVGDMVLDVERRRATVKWLAEFDNIRFCSSQAEKRVRFVQVAILEFTQDTRHILHLEEYLQSTSDSRFRWPALDTSELRLRSMLSMEPNAFGTQQGACSCEFCGREFPSRNALFRHFRSGIPFLDSGTSDSGGIALGCPAQSEDLSKLQLPPSELVRESRRHVALTISYHCQCEVARDGHEEYDLSATICGAALAAFPSSDPQLDVVFRPRVAFAVPVSVVRQAAVNVVTMRLPRCAEGDDDVEVACKLNSALEAAGSNAQVLWCTSVGLALNATRICELQRYEALLPWKVFVAAELGALGAGGSRPGLSERALAQRLKRGIRYLRGAECWQNFCERGKARGELPRFQLNRVTATWLPEHPGWCLVSLAVRRALPGMVQRILGGLVAWARGAVPEDFLEQALSPSEDFLGKVPKAPESCLYLRAPHMFRYENKTGLSLTQGAAAEISLQQLRAKIISVEDSTRELESWADGLPQ</sequence>
<dbReference type="AlphaFoldDB" id="A0A813LGA8"/>
<dbReference type="PROSITE" id="PS50157">
    <property type="entry name" value="ZINC_FINGER_C2H2_2"/>
    <property type="match status" value="1"/>
</dbReference>
<dbReference type="EMBL" id="CAJNNW010036300">
    <property type="protein sequence ID" value="CAE8733243.1"/>
    <property type="molecule type" value="Genomic_DNA"/>
</dbReference>
<protein>
    <recommendedName>
        <fullName evidence="2">C2H2-type domain-containing protein</fullName>
    </recommendedName>
</protein>
<evidence type="ECO:0000313" key="3">
    <source>
        <dbReference type="EMBL" id="CAE8733243.1"/>
    </source>
</evidence>
<dbReference type="GO" id="GO:0008270">
    <property type="term" value="F:zinc ion binding"/>
    <property type="evidence" value="ECO:0007669"/>
    <property type="project" value="UniProtKB-KW"/>
</dbReference>
<evidence type="ECO:0000259" key="2">
    <source>
        <dbReference type="PROSITE" id="PS50157"/>
    </source>
</evidence>
<dbReference type="InterPro" id="IPR037401">
    <property type="entry name" value="SnoaL-like"/>
</dbReference>
<dbReference type="GO" id="GO:0003723">
    <property type="term" value="F:RNA binding"/>
    <property type="evidence" value="ECO:0007669"/>
    <property type="project" value="InterPro"/>
</dbReference>
<dbReference type="Pfam" id="PF12680">
    <property type="entry name" value="SnoaL_2"/>
    <property type="match status" value="1"/>
</dbReference>
<dbReference type="InterPro" id="IPR032710">
    <property type="entry name" value="NTF2-like_dom_sf"/>
</dbReference>
<evidence type="ECO:0000256" key="1">
    <source>
        <dbReference type="PROSITE-ProRule" id="PRU00042"/>
    </source>
</evidence>
<dbReference type="CDD" id="cd00531">
    <property type="entry name" value="NTF2_like"/>
    <property type="match status" value="1"/>
</dbReference>
<dbReference type="Gene3D" id="3.30.70.660">
    <property type="entry name" value="Pseudouridine synthase I, catalytic domain, C-terminal subdomain"/>
    <property type="match status" value="1"/>
</dbReference>
<dbReference type="GO" id="GO:0009982">
    <property type="term" value="F:pseudouridine synthase activity"/>
    <property type="evidence" value="ECO:0007669"/>
    <property type="project" value="InterPro"/>
</dbReference>
<feature type="domain" description="C2H2-type" evidence="2">
    <location>
        <begin position="315"/>
        <end position="347"/>
    </location>
</feature>
<name>A0A813LGA8_POLGL</name>
<evidence type="ECO:0000313" key="4">
    <source>
        <dbReference type="Proteomes" id="UP000626109"/>
    </source>
</evidence>
<dbReference type="InterPro" id="IPR020095">
    <property type="entry name" value="PsdUridine_synth_TruA_C"/>
</dbReference>
<dbReference type="Gene3D" id="3.10.450.50">
    <property type="match status" value="1"/>
</dbReference>
<organism evidence="3 4">
    <name type="scientific">Polarella glacialis</name>
    <name type="common">Dinoflagellate</name>
    <dbReference type="NCBI Taxonomy" id="89957"/>
    <lineage>
        <taxon>Eukaryota</taxon>
        <taxon>Sar</taxon>
        <taxon>Alveolata</taxon>
        <taxon>Dinophyceae</taxon>
        <taxon>Suessiales</taxon>
        <taxon>Suessiaceae</taxon>
        <taxon>Polarella</taxon>
    </lineage>
</organism>
<dbReference type="SUPFAM" id="SSF54427">
    <property type="entry name" value="NTF2-like"/>
    <property type="match status" value="1"/>
</dbReference>
<proteinExistence type="predicted"/>